<keyword evidence="4" id="KW-1185">Reference proteome</keyword>
<dbReference type="AlphaFoldDB" id="S9R228"/>
<comment type="similarity">
    <text evidence="2">Belongs to the trehalose phosphatase family.</text>
</comment>
<protein>
    <recommendedName>
        <fullName evidence="2">Trehalose 6-phosphate phosphatase</fullName>
        <ecNumber evidence="2">3.1.3.12</ecNumber>
    </recommendedName>
</protein>
<comment type="pathway">
    <text evidence="2">Glycan biosynthesis; trehalose biosynthesis.</text>
</comment>
<name>S9R228_9RHOB</name>
<dbReference type="OrthoDB" id="9814913at2"/>
<dbReference type="EMBL" id="AOLV01000012">
    <property type="protein sequence ID" value="EPX85952.1"/>
    <property type="molecule type" value="Genomic_DNA"/>
</dbReference>
<dbReference type="STRING" id="1123069.ruthe_01674"/>
<dbReference type="SUPFAM" id="SSF56784">
    <property type="entry name" value="HAD-like"/>
    <property type="match status" value="1"/>
</dbReference>
<dbReference type="Proteomes" id="UP000015346">
    <property type="component" value="Unassembled WGS sequence"/>
</dbReference>
<organism evidence="3 4">
    <name type="scientific">Rubellimicrobium thermophilum DSM 16684</name>
    <dbReference type="NCBI Taxonomy" id="1123069"/>
    <lineage>
        <taxon>Bacteria</taxon>
        <taxon>Pseudomonadati</taxon>
        <taxon>Pseudomonadota</taxon>
        <taxon>Alphaproteobacteria</taxon>
        <taxon>Rhodobacterales</taxon>
        <taxon>Roseobacteraceae</taxon>
        <taxon>Rubellimicrobium</taxon>
    </lineage>
</organism>
<proteinExistence type="inferred from homology"/>
<keyword evidence="2" id="KW-0479">Metal-binding</keyword>
<evidence type="ECO:0000313" key="4">
    <source>
        <dbReference type="Proteomes" id="UP000015346"/>
    </source>
</evidence>
<dbReference type="InterPro" id="IPR023214">
    <property type="entry name" value="HAD_sf"/>
</dbReference>
<evidence type="ECO:0000256" key="2">
    <source>
        <dbReference type="RuleBase" id="RU361117"/>
    </source>
</evidence>
<dbReference type="UniPathway" id="UPA00299"/>
<dbReference type="PANTHER" id="PTHR43768:SF3">
    <property type="entry name" value="TREHALOSE 6-PHOSPHATE PHOSPHATASE"/>
    <property type="match status" value="1"/>
</dbReference>
<gene>
    <name evidence="3" type="ORF">ruthe_01674</name>
</gene>
<dbReference type="Pfam" id="PF02358">
    <property type="entry name" value="Trehalose_PPase"/>
    <property type="match status" value="1"/>
</dbReference>
<evidence type="ECO:0000313" key="3">
    <source>
        <dbReference type="EMBL" id="EPX85952.1"/>
    </source>
</evidence>
<dbReference type="InterPro" id="IPR036412">
    <property type="entry name" value="HAD-like_sf"/>
</dbReference>
<dbReference type="Gene3D" id="3.30.70.1020">
    <property type="entry name" value="Trehalose-6-phosphate phosphatase related protein, domain 2"/>
    <property type="match status" value="1"/>
</dbReference>
<dbReference type="EC" id="3.1.3.12" evidence="2"/>
<keyword evidence="1 2" id="KW-0378">Hydrolase</keyword>
<sequence length="248" mass="25751">MRGIAGLRIGPAEALFLDFDGTLAEMGPDPDAIHLPEGFGSVLERLAMRLGGAVALISGRDLRDLARRTPSGLWRIGGHGIEVLPPGAPVPPPLPPAPETLLAPLREALHRHPGLRIEVKGPVAALHYRAAPEAAELCLAAARKAAAALAGYRVQPGKMVVEVKPEGAHKGIALRQAMEHPPFAGRRPVMIGDDATDEDAMQAALALGGVAVKVGDGASAAGWHAPDPAALRAWLIREADGDDAPPGR</sequence>
<dbReference type="GO" id="GO:0046872">
    <property type="term" value="F:metal ion binding"/>
    <property type="evidence" value="ECO:0007669"/>
    <property type="project" value="UniProtKB-KW"/>
</dbReference>
<dbReference type="InterPro" id="IPR003337">
    <property type="entry name" value="Trehalose_PPase"/>
</dbReference>
<dbReference type="PATRIC" id="fig|1123069.3.peg.1646"/>
<evidence type="ECO:0000256" key="1">
    <source>
        <dbReference type="ARBA" id="ARBA00022801"/>
    </source>
</evidence>
<comment type="caution">
    <text evidence="3">The sequence shown here is derived from an EMBL/GenBank/DDBJ whole genome shotgun (WGS) entry which is preliminary data.</text>
</comment>
<accession>S9R228</accession>
<comment type="catalytic activity">
    <reaction evidence="2">
        <text>alpha,alpha-trehalose 6-phosphate + H2O = alpha,alpha-trehalose + phosphate</text>
        <dbReference type="Rhea" id="RHEA:23420"/>
        <dbReference type="ChEBI" id="CHEBI:15377"/>
        <dbReference type="ChEBI" id="CHEBI:16551"/>
        <dbReference type="ChEBI" id="CHEBI:43474"/>
        <dbReference type="ChEBI" id="CHEBI:58429"/>
        <dbReference type="EC" id="3.1.3.12"/>
    </reaction>
</comment>
<keyword evidence="2" id="KW-0460">Magnesium</keyword>
<dbReference type="Gene3D" id="3.40.50.1000">
    <property type="entry name" value="HAD superfamily/HAD-like"/>
    <property type="match status" value="1"/>
</dbReference>
<comment type="cofactor">
    <cofactor evidence="2">
        <name>Mg(2+)</name>
        <dbReference type="ChEBI" id="CHEBI:18420"/>
    </cofactor>
</comment>
<dbReference type="NCBIfam" id="TIGR00685">
    <property type="entry name" value="T6PP"/>
    <property type="match status" value="1"/>
</dbReference>
<dbReference type="GO" id="GO:0004805">
    <property type="term" value="F:trehalose-phosphatase activity"/>
    <property type="evidence" value="ECO:0007669"/>
    <property type="project" value="UniProtKB-EC"/>
</dbReference>
<comment type="function">
    <text evidence="2">Removes the phosphate from trehalose 6-phosphate to produce free trehalose.</text>
</comment>
<dbReference type="RefSeq" id="WP_021097762.1">
    <property type="nucleotide sequence ID" value="NZ_KE557320.1"/>
</dbReference>
<reference evidence="3 4" key="1">
    <citation type="journal article" date="2013" name="Stand. Genomic Sci.">
        <title>Genome sequence of the reddish-pigmented Rubellimicrobium thermophilum type strain (DSM 16684(T)), a member of the Roseobacter clade.</title>
        <authorList>
            <person name="Fiebig A."/>
            <person name="Riedel T."/>
            <person name="Gronow S."/>
            <person name="Petersen J."/>
            <person name="Klenk H.P."/>
            <person name="Goker M."/>
        </authorList>
    </citation>
    <scope>NUCLEOTIDE SEQUENCE [LARGE SCALE GENOMIC DNA]</scope>
    <source>
        <strain evidence="3 4">DSM 16684</strain>
    </source>
</reference>
<dbReference type="PANTHER" id="PTHR43768">
    <property type="entry name" value="TREHALOSE 6-PHOSPHATE PHOSPHATASE"/>
    <property type="match status" value="1"/>
</dbReference>
<dbReference type="HOGENOM" id="CLU_037265_2_0_5"/>
<dbReference type="GO" id="GO:0005992">
    <property type="term" value="P:trehalose biosynthetic process"/>
    <property type="evidence" value="ECO:0007669"/>
    <property type="project" value="UniProtKB-UniPathway"/>
</dbReference>
<dbReference type="InterPro" id="IPR044651">
    <property type="entry name" value="OTSB-like"/>
</dbReference>